<evidence type="ECO:0000313" key="2">
    <source>
        <dbReference type="Proteomes" id="UP000218427"/>
    </source>
</evidence>
<evidence type="ECO:0008006" key="3">
    <source>
        <dbReference type="Google" id="ProtNLM"/>
    </source>
</evidence>
<dbReference type="Proteomes" id="UP000218427">
    <property type="component" value="Unassembled WGS sequence"/>
</dbReference>
<comment type="caution">
    <text evidence="1">The sequence shown here is derived from an EMBL/GenBank/DDBJ whole genome shotgun (WGS) entry which is preliminary data.</text>
</comment>
<dbReference type="SUPFAM" id="SSF56935">
    <property type="entry name" value="Porins"/>
    <property type="match status" value="1"/>
</dbReference>
<dbReference type="EMBL" id="LRFG02000001">
    <property type="protein sequence ID" value="PCO06720.1"/>
    <property type="molecule type" value="Genomic_DNA"/>
</dbReference>
<proteinExistence type="predicted"/>
<dbReference type="InterPro" id="IPR045748">
    <property type="entry name" value="DcaP"/>
</dbReference>
<accession>A0ABX4I2S6</accession>
<sequence length="391" mass="44283">MPIATVAGDATESVFFSAPELSFYSNIVLDMGYQKYTNNPQSFDVVRPTQLPSFDGEYEPDGKYYTGVRQSRIGFEGISQTPCGEIKTRFEYDMFGFGPDAGETAFHLRYAWAEFCQFGAGQSDSLFMDASTFPNTIEYWGPNGIVFFRNIQLRWTPWRDGGSHFALALERPGASRDLSPYDERIELEGIRGHFRYPDLSMQYRAEAPWGHLQLAGIVRRIEWEDILVDEFDLSGEETGWGINVTSNIKMDYTVLHLAVVYGEGVQNYMNDAPADIGIVNNFDNPVTPITGEALPMLGLMAYLDVNWNKQWTSSVGYSSLKINTTDGQLDSAFEKGEYASVNLIYHPTDNVLLGPELIYAQRENARDSFRSNDFRVQLSFKYMFDITLRGD</sequence>
<organism evidence="1 2">
    <name type="scientific">Microbulbifer flavimaris</name>
    <dbReference type="NCBI Taxonomy" id="1781068"/>
    <lineage>
        <taxon>Bacteria</taxon>
        <taxon>Pseudomonadati</taxon>
        <taxon>Pseudomonadota</taxon>
        <taxon>Gammaproteobacteria</taxon>
        <taxon>Cellvibrionales</taxon>
        <taxon>Microbulbiferaceae</taxon>
        <taxon>Microbulbifer</taxon>
    </lineage>
</organism>
<evidence type="ECO:0000313" key="1">
    <source>
        <dbReference type="EMBL" id="PCO06720.1"/>
    </source>
</evidence>
<dbReference type="Pfam" id="PF19577">
    <property type="entry name" value="DcaP"/>
    <property type="match status" value="1"/>
</dbReference>
<reference evidence="1" key="1">
    <citation type="submission" date="2017-08" db="EMBL/GenBank/DDBJ databases">
        <title>Microbulbifer marisrubri sp. nov., a halophilic alphaproteobacterium isolated from marine sediment of the Yellow Sea, China.</title>
        <authorList>
            <person name="Zhang G."/>
            <person name="Xiong Q."/>
        </authorList>
    </citation>
    <scope>NUCLEOTIDE SEQUENCE [LARGE SCALE GENOMIC DNA]</scope>
    <source>
        <strain evidence="1">WRN-8</strain>
    </source>
</reference>
<protein>
    <recommendedName>
        <fullName evidence="3">Porin</fullName>
    </recommendedName>
</protein>
<keyword evidence="2" id="KW-1185">Reference proteome</keyword>
<name>A0ABX4I2S6_9GAMM</name>
<gene>
    <name evidence="1" type="ORF">AWR36_002955</name>
</gene>